<keyword evidence="2" id="KW-0560">Oxidoreductase</keyword>
<dbReference type="GO" id="GO:0020037">
    <property type="term" value="F:heme binding"/>
    <property type="evidence" value="ECO:0007669"/>
    <property type="project" value="InterPro"/>
</dbReference>
<keyword evidence="2" id="KW-0503">Monooxygenase</keyword>
<accession>A0A0D8BCH3</accession>
<evidence type="ECO:0000256" key="1">
    <source>
        <dbReference type="ARBA" id="ARBA00010617"/>
    </source>
</evidence>
<dbReference type="AlphaFoldDB" id="A0A0D8BCH3"/>
<evidence type="ECO:0000313" key="3">
    <source>
        <dbReference type="EMBL" id="KJE21097.1"/>
    </source>
</evidence>
<dbReference type="PROSITE" id="PS00086">
    <property type="entry name" value="CYTOCHROME_P450"/>
    <property type="match status" value="1"/>
</dbReference>
<dbReference type="SUPFAM" id="SSF48264">
    <property type="entry name" value="Cytochrome P450"/>
    <property type="match status" value="1"/>
</dbReference>
<comment type="similarity">
    <text evidence="1 2">Belongs to the cytochrome P450 family.</text>
</comment>
<dbReference type="InterPro" id="IPR002397">
    <property type="entry name" value="Cyt_P450_B"/>
</dbReference>
<dbReference type="GO" id="GO:0016705">
    <property type="term" value="F:oxidoreductase activity, acting on paired donors, with incorporation or reduction of molecular oxygen"/>
    <property type="evidence" value="ECO:0007669"/>
    <property type="project" value="InterPro"/>
</dbReference>
<keyword evidence="2" id="KW-0479">Metal-binding</keyword>
<dbReference type="OrthoDB" id="3861479at2"/>
<gene>
    <name evidence="3" type="ORF">FF36_04602</name>
</gene>
<dbReference type="Gene3D" id="1.10.630.10">
    <property type="entry name" value="Cytochrome P450"/>
    <property type="match status" value="1"/>
</dbReference>
<dbReference type="PANTHER" id="PTHR46696:SF6">
    <property type="entry name" value="P450, PUTATIVE (EUROFUNG)-RELATED"/>
    <property type="match status" value="1"/>
</dbReference>
<dbReference type="InterPro" id="IPR001128">
    <property type="entry name" value="Cyt_P450"/>
</dbReference>
<dbReference type="PANTHER" id="PTHR46696">
    <property type="entry name" value="P450, PUTATIVE (EUROFUNG)-RELATED"/>
    <property type="match status" value="1"/>
</dbReference>
<dbReference type="InterPro" id="IPR036396">
    <property type="entry name" value="Cyt_P450_sf"/>
</dbReference>
<reference evidence="4" key="1">
    <citation type="submission" date="2015-02" db="EMBL/GenBank/DDBJ databases">
        <title>Draft Genome of Frankia sp. CpI1-S.</title>
        <authorList>
            <person name="Oshone R.T."/>
            <person name="Ngom M."/>
            <person name="Ghodhbane-Gtari F."/>
            <person name="Gtari M."/>
            <person name="Morris K."/>
            <person name="Thomas K."/>
            <person name="Sen A."/>
            <person name="Tisa L.S."/>
        </authorList>
    </citation>
    <scope>NUCLEOTIDE SEQUENCE [LARGE SCALE GENOMIC DNA]</scope>
    <source>
        <strain evidence="4">CpI1-S</strain>
    </source>
</reference>
<dbReference type="RefSeq" id="WP_110431499.1">
    <property type="nucleotide sequence ID" value="NZ_JYFN01000044.1"/>
</dbReference>
<evidence type="ECO:0000256" key="2">
    <source>
        <dbReference type="RuleBase" id="RU000461"/>
    </source>
</evidence>
<keyword evidence="2" id="KW-0349">Heme</keyword>
<protein>
    <submittedName>
        <fullName evidence="3">Cytochrome P450</fullName>
    </submittedName>
</protein>
<name>A0A0D8BCH3_9ACTN</name>
<dbReference type="Proteomes" id="UP000032545">
    <property type="component" value="Unassembled WGS sequence"/>
</dbReference>
<dbReference type="GO" id="GO:0005506">
    <property type="term" value="F:iron ion binding"/>
    <property type="evidence" value="ECO:0007669"/>
    <property type="project" value="InterPro"/>
</dbReference>
<dbReference type="PRINTS" id="PR00359">
    <property type="entry name" value="BP450"/>
</dbReference>
<reference evidence="3 4" key="2">
    <citation type="journal article" date="2016" name="Genome Announc.">
        <title>Permanent Draft Genome Sequences for Two Variants of Frankia sp. Strain CpI1, the First Frankia Strain Isolated from Root Nodules of Comptonia peregrina.</title>
        <authorList>
            <person name="Oshone R."/>
            <person name="Hurst S.G.IV."/>
            <person name="Abebe-Akele F."/>
            <person name="Simpson S."/>
            <person name="Morris K."/>
            <person name="Thomas W.K."/>
            <person name="Tisa L.S."/>
        </authorList>
    </citation>
    <scope>NUCLEOTIDE SEQUENCE [LARGE SCALE GENOMIC DNA]</scope>
    <source>
        <strain evidence="4">CpI1-S</strain>
    </source>
</reference>
<dbReference type="GO" id="GO:0004497">
    <property type="term" value="F:monooxygenase activity"/>
    <property type="evidence" value="ECO:0007669"/>
    <property type="project" value="UniProtKB-KW"/>
</dbReference>
<comment type="caution">
    <text evidence="3">The sequence shown here is derived from an EMBL/GenBank/DDBJ whole genome shotgun (WGS) entry which is preliminary data.</text>
</comment>
<organism evidence="3 4">
    <name type="scientific">Frankia torreyi</name>
    <dbReference type="NCBI Taxonomy" id="1856"/>
    <lineage>
        <taxon>Bacteria</taxon>
        <taxon>Bacillati</taxon>
        <taxon>Actinomycetota</taxon>
        <taxon>Actinomycetes</taxon>
        <taxon>Frankiales</taxon>
        <taxon>Frankiaceae</taxon>
        <taxon>Frankia</taxon>
    </lineage>
</organism>
<dbReference type="Pfam" id="PF00067">
    <property type="entry name" value="p450"/>
    <property type="match status" value="1"/>
</dbReference>
<dbReference type="EMBL" id="JYFN01000044">
    <property type="protein sequence ID" value="KJE21097.1"/>
    <property type="molecule type" value="Genomic_DNA"/>
</dbReference>
<evidence type="ECO:0000313" key="4">
    <source>
        <dbReference type="Proteomes" id="UP000032545"/>
    </source>
</evidence>
<dbReference type="PATRIC" id="fig|1502723.3.peg.4550"/>
<dbReference type="InterPro" id="IPR017972">
    <property type="entry name" value="Cyt_P450_CS"/>
</dbReference>
<keyword evidence="4" id="KW-1185">Reference proteome</keyword>
<proteinExistence type="inferred from homology"/>
<sequence>MPAEEVSQMLTSNGPSPVFDPEAYAASFQSGVVVDDPHHDFARLRSQRPVHEGTVAALIGVPEGLSRRPRLRHEAPHFSAFSYETVHAALQDHETFSNSYYEGVTTDVFGRSILEMVGDEHRRHRALIQPAFGPGRVPWWVERWITPAVEEAVDRLAAAGEGELSGELCHAVPLRTITSSLGLSAAEANEFSGLYQRANPDPESETRRRARLKAVIHRIAEDRRNQEGDDLMSVLVASRLAGEHNDDRSLSAAEIESLLLLLMVAGLGTVWRQLGILLAVVLSEPEIAVRVREDPEALSRAIEEVIRWEPTDPVLRRLVTRDTVLGGTALPTGAVLELNLAAANRDPERWDAPDLFDLDRVQRRHVGFSAGPHTCLGTHVARAQLQLAATILFDRLPKLRLKDSGPPPRIIGLEHRCPTRILVTC</sequence>
<keyword evidence="2" id="KW-0408">Iron</keyword>